<dbReference type="SUPFAM" id="SSF53067">
    <property type="entry name" value="Actin-like ATPase domain"/>
    <property type="match status" value="2"/>
</dbReference>
<dbReference type="HOGENOM" id="CLU_066627_1_0_0"/>
<comment type="subcellular location">
    <subcellularLocation>
        <location evidence="3 16">Cytoplasm</location>
    </subcellularLocation>
</comment>
<dbReference type="STRING" id="751945.Theos_0447"/>
<evidence type="ECO:0000256" key="8">
    <source>
        <dbReference type="ARBA" id="ARBA00022679"/>
    </source>
</evidence>
<gene>
    <name evidence="16" type="primary">coaX</name>
    <name evidence="17" type="ORF">Theos_0447</name>
</gene>
<keyword evidence="11 16" id="KW-0067">ATP-binding</keyword>
<evidence type="ECO:0000256" key="3">
    <source>
        <dbReference type="ARBA" id="ARBA00004496"/>
    </source>
</evidence>
<dbReference type="AlphaFoldDB" id="K7R3M8"/>
<keyword evidence="16" id="KW-0479">Metal-binding</keyword>
<dbReference type="GO" id="GO:0015937">
    <property type="term" value="P:coenzyme A biosynthetic process"/>
    <property type="evidence" value="ECO:0007669"/>
    <property type="project" value="UniProtKB-UniRule"/>
</dbReference>
<comment type="subunit">
    <text evidence="5 16">Homodimer.</text>
</comment>
<dbReference type="GO" id="GO:0005524">
    <property type="term" value="F:ATP binding"/>
    <property type="evidence" value="ECO:0007669"/>
    <property type="project" value="UniProtKB-UniRule"/>
</dbReference>
<evidence type="ECO:0000256" key="12">
    <source>
        <dbReference type="ARBA" id="ARBA00022958"/>
    </source>
</evidence>
<evidence type="ECO:0000256" key="14">
    <source>
        <dbReference type="ARBA" id="ARBA00038036"/>
    </source>
</evidence>
<dbReference type="Proteomes" id="UP000000211">
    <property type="component" value="Chromosome"/>
</dbReference>
<evidence type="ECO:0000313" key="18">
    <source>
        <dbReference type="Proteomes" id="UP000000211"/>
    </source>
</evidence>
<dbReference type="Gene3D" id="3.30.420.40">
    <property type="match status" value="2"/>
</dbReference>
<comment type="similarity">
    <text evidence="14 16">Belongs to the type III pantothenate kinase family.</text>
</comment>
<dbReference type="Pfam" id="PF03309">
    <property type="entry name" value="Pan_kinase"/>
    <property type="match status" value="1"/>
</dbReference>
<feature type="active site" description="Proton acceptor" evidence="16">
    <location>
        <position position="107"/>
    </location>
</feature>
<comment type="pathway">
    <text evidence="4 16">Cofactor biosynthesis; coenzyme A biosynthesis; CoA from (R)-pantothenate: step 1/5.</text>
</comment>
<dbReference type="GO" id="GO:0046872">
    <property type="term" value="F:metal ion binding"/>
    <property type="evidence" value="ECO:0007669"/>
    <property type="project" value="UniProtKB-KW"/>
</dbReference>
<evidence type="ECO:0000256" key="11">
    <source>
        <dbReference type="ARBA" id="ARBA00022840"/>
    </source>
</evidence>
<dbReference type="GO" id="GO:0004594">
    <property type="term" value="F:pantothenate kinase activity"/>
    <property type="evidence" value="ECO:0007669"/>
    <property type="project" value="UniProtKB-UniRule"/>
</dbReference>
<dbReference type="PANTHER" id="PTHR34265:SF1">
    <property type="entry name" value="TYPE III PANTOTHENATE KINASE"/>
    <property type="match status" value="1"/>
</dbReference>
<dbReference type="NCBIfam" id="NF009855">
    <property type="entry name" value="PRK13321.1"/>
    <property type="match status" value="1"/>
</dbReference>
<dbReference type="NCBIfam" id="NF009848">
    <property type="entry name" value="PRK13318.1-6"/>
    <property type="match status" value="1"/>
</dbReference>
<dbReference type="NCBIfam" id="TIGR00671">
    <property type="entry name" value="baf"/>
    <property type="match status" value="1"/>
</dbReference>
<organism evidence="17 18">
    <name type="scientific">Thermus oshimai JL-2</name>
    <dbReference type="NCBI Taxonomy" id="751945"/>
    <lineage>
        <taxon>Bacteria</taxon>
        <taxon>Thermotogati</taxon>
        <taxon>Deinococcota</taxon>
        <taxon>Deinococci</taxon>
        <taxon>Thermales</taxon>
        <taxon>Thermaceae</taxon>
        <taxon>Thermus</taxon>
    </lineage>
</organism>
<sequence length="253" mass="27114">MMLLAVDIGNTSTALGLFEGERLVAHFRIHTDRMRMESEYRVLLKNLFALEGLPPPKAALLSSVVPPVEREMARAIGNLFGVEARVVDAEATGLQVLIDNPKEAGADRLVNAVGALAYESPTGRYIVVDFGTATTFDLVEAPNRYLGGAITIGPQTAADALAQRTAKLPRIDLVPPEKAVGKNTLEALRSGLVLGYAALVEGMVRRFKEEVGEALVIATGGFAEVLKPICPSFDLVDEDLTLKGLLRIHQAQG</sequence>
<evidence type="ECO:0000256" key="7">
    <source>
        <dbReference type="ARBA" id="ARBA00022490"/>
    </source>
</evidence>
<reference evidence="17 18" key="1">
    <citation type="journal article" date="2013" name="Genome Announc.">
        <title>Whole Genome Sequencing of Thermus oshimai JL-2 and Thermus thermophilus JL-18, Incomplete Denitrifiers from the United States Great Basin.</title>
        <authorList>
            <person name="Murugapiran S.K."/>
            <person name="Huntemann M."/>
            <person name="Wei C.L."/>
            <person name="Han J."/>
            <person name="Detter J.C."/>
            <person name="Han C.S."/>
            <person name="Erkkila T.H."/>
            <person name="Teshima H."/>
            <person name="Chen A."/>
            <person name="Kyrpides N."/>
            <person name="Mavrommatis K."/>
            <person name="Markowitz V."/>
            <person name="Szeto E."/>
            <person name="Ivanova N."/>
            <person name="Pagani I."/>
            <person name="Lam J."/>
            <person name="McDonald A.I."/>
            <person name="Dodsworth J.A."/>
            <person name="Pati A."/>
            <person name="Goodwin L."/>
            <person name="Peters L."/>
            <person name="Pitluck S."/>
            <person name="Woyke T."/>
            <person name="Hedlund B.P."/>
        </authorList>
    </citation>
    <scope>NUCLEOTIDE SEQUENCE</scope>
    <source>
        <strain evidence="17 18">JL-2</strain>
    </source>
</reference>
<evidence type="ECO:0000256" key="10">
    <source>
        <dbReference type="ARBA" id="ARBA00022777"/>
    </source>
</evidence>
<comment type="cofactor">
    <cofactor evidence="16">
        <name>NH4(+)</name>
        <dbReference type="ChEBI" id="CHEBI:28938"/>
    </cofactor>
    <cofactor evidence="16">
        <name>K(+)</name>
        <dbReference type="ChEBI" id="CHEBI:29103"/>
    </cofactor>
    <text evidence="16">A monovalent cation. Ammonium or potassium.</text>
</comment>
<keyword evidence="12 16" id="KW-0630">Potassium</keyword>
<dbReference type="InterPro" id="IPR043129">
    <property type="entry name" value="ATPase_NBD"/>
</dbReference>
<evidence type="ECO:0000256" key="16">
    <source>
        <dbReference type="HAMAP-Rule" id="MF_01274"/>
    </source>
</evidence>
<feature type="binding site" evidence="16">
    <location>
        <begin position="7"/>
        <end position="14"/>
    </location>
    <ligand>
        <name>ATP</name>
        <dbReference type="ChEBI" id="CHEBI:30616"/>
    </ligand>
</feature>
<evidence type="ECO:0000256" key="13">
    <source>
        <dbReference type="ARBA" id="ARBA00022993"/>
    </source>
</evidence>
<dbReference type="HAMAP" id="MF_01274">
    <property type="entry name" value="Pantothen_kinase_3"/>
    <property type="match status" value="1"/>
</dbReference>
<name>K7R3M8_THEOS</name>
<evidence type="ECO:0000256" key="9">
    <source>
        <dbReference type="ARBA" id="ARBA00022741"/>
    </source>
</evidence>
<feature type="binding site" evidence="16">
    <location>
        <position position="132"/>
    </location>
    <ligand>
        <name>ATP</name>
        <dbReference type="ChEBI" id="CHEBI:30616"/>
    </ligand>
</feature>
<evidence type="ECO:0000256" key="5">
    <source>
        <dbReference type="ARBA" id="ARBA00011738"/>
    </source>
</evidence>
<keyword evidence="8 16" id="KW-0808">Transferase</keyword>
<dbReference type="CDD" id="cd24015">
    <property type="entry name" value="ASKHA_NBD_PanK-III"/>
    <property type="match status" value="1"/>
</dbReference>
<keyword evidence="10 16" id="KW-0418">Kinase</keyword>
<feature type="binding site" evidence="16">
    <location>
        <begin position="105"/>
        <end position="108"/>
    </location>
    <ligand>
        <name>substrate</name>
    </ligand>
</feature>
<evidence type="ECO:0000256" key="6">
    <source>
        <dbReference type="ARBA" id="ARBA00012102"/>
    </source>
</evidence>
<evidence type="ECO:0000256" key="4">
    <source>
        <dbReference type="ARBA" id="ARBA00005225"/>
    </source>
</evidence>
<proteinExistence type="inferred from homology"/>
<evidence type="ECO:0000313" key="17">
    <source>
        <dbReference type="EMBL" id="AFV75519.1"/>
    </source>
</evidence>
<evidence type="ECO:0000256" key="15">
    <source>
        <dbReference type="ARBA" id="ARBA00040883"/>
    </source>
</evidence>
<comment type="caution">
    <text evidence="16">Lacks conserved residue(s) required for the propagation of feature annotation.</text>
</comment>
<evidence type="ECO:0000256" key="1">
    <source>
        <dbReference type="ARBA" id="ARBA00001206"/>
    </source>
</evidence>
<dbReference type="UniPathway" id="UPA00241">
    <property type="reaction ID" value="UER00352"/>
</dbReference>
<dbReference type="InterPro" id="IPR004619">
    <property type="entry name" value="Type_III_PanK"/>
</dbReference>
<protein>
    <recommendedName>
        <fullName evidence="15 16">Type III pantothenate kinase</fullName>
        <ecNumber evidence="6 16">2.7.1.33</ecNumber>
    </recommendedName>
    <alternativeName>
        <fullName evidence="16">PanK-III</fullName>
    </alternativeName>
    <alternativeName>
        <fullName evidence="16">Pantothenic acid kinase</fullName>
    </alternativeName>
</protein>
<keyword evidence="9 16" id="KW-0547">Nucleotide-binding</keyword>
<comment type="function">
    <text evidence="16">Catalyzes the phosphorylation of pantothenate (Pan), the first step in CoA biosynthesis.</text>
</comment>
<dbReference type="PANTHER" id="PTHR34265">
    <property type="entry name" value="TYPE III PANTOTHENATE KINASE"/>
    <property type="match status" value="1"/>
</dbReference>
<keyword evidence="13 16" id="KW-0173">Coenzyme A biosynthesis</keyword>
<evidence type="ECO:0000256" key="2">
    <source>
        <dbReference type="ARBA" id="ARBA00001958"/>
    </source>
</evidence>
<comment type="catalytic activity">
    <reaction evidence="1 16">
        <text>(R)-pantothenate + ATP = (R)-4'-phosphopantothenate + ADP + H(+)</text>
        <dbReference type="Rhea" id="RHEA:16373"/>
        <dbReference type="ChEBI" id="CHEBI:10986"/>
        <dbReference type="ChEBI" id="CHEBI:15378"/>
        <dbReference type="ChEBI" id="CHEBI:29032"/>
        <dbReference type="ChEBI" id="CHEBI:30616"/>
        <dbReference type="ChEBI" id="CHEBI:456216"/>
        <dbReference type="EC" id="2.7.1.33"/>
    </reaction>
</comment>
<feature type="binding site" evidence="16">
    <location>
        <position position="184"/>
    </location>
    <ligand>
        <name>substrate</name>
    </ligand>
</feature>
<keyword evidence="7 16" id="KW-0963">Cytoplasm</keyword>
<dbReference type="EC" id="2.7.1.33" evidence="6 16"/>
<dbReference type="PATRIC" id="fig|751945.3.peg.435"/>
<comment type="cofactor">
    <cofactor evidence="2">
        <name>K(+)</name>
        <dbReference type="ChEBI" id="CHEBI:29103"/>
    </cofactor>
</comment>
<keyword evidence="18" id="KW-1185">Reference proteome</keyword>
<dbReference type="GO" id="GO:0005737">
    <property type="term" value="C:cytoplasm"/>
    <property type="evidence" value="ECO:0007669"/>
    <property type="project" value="UniProtKB-SubCell"/>
</dbReference>
<dbReference type="EMBL" id="CP003249">
    <property type="protein sequence ID" value="AFV75519.1"/>
    <property type="molecule type" value="Genomic_DNA"/>
</dbReference>
<dbReference type="KEGG" id="tos:Theos_0447"/>
<feature type="binding site" evidence="16">
    <location>
        <position position="129"/>
    </location>
    <ligand>
        <name>K(+)</name>
        <dbReference type="ChEBI" id="CHEBI:29103"/>
    </ligand>
</feature>
<dbReference type="eggNOG" id="COG1521">
    <property type="taxonomic scope" value="Bacteria"/>
</dbReference>
<accession>K7R3M8</accession>